<protein>
    <submittedName>
        <fullName evidence="1">11145_t:CDS:1</fullName>
    </submittedName>
</protein>
<proteinExistence type="predicted"/>
<dbReference type="EMBL" id="CAJVPM010006124">
    <property type="protein sequence ID" value="CAG8531907.1"/>
    <property type="molecule type" value="Genomic_DNA"/>
</dbReference>
<dbReference type="Proteomes" id="UP000789860">
    <property type="component" value="Unassembled WGS sequence"/>
</dbReference>
<reference evidence="1" key="1">
    <citation type="submission" date="2021-06" db="EMBL/GenBank/DDBJ databases">
        <authorList>
            <person name="Kallberg Y."/>
            <person name="Tangrot J."/>
            <person name="Rosling A."/>
        </authorList>
    </citation>
    <scope>NUCLEOTIDE SEQUENCE</scope>
    <source>
        <strain evidence="1">AU212A</strain>
    </source>
</reference>
<evidence type="ECO:0000313" key="1">
    <source>
        <dbReference type="EMBL" id="CAG8531907.1"/>
    </source>
</evidence>
<comment type="caution">
    <text evidence="1">The sequence shown here is derived from an EMBL/GenBank/DDBJ whole genome shotgun (WGS) entry which is preliminary data.</text>
</comment>
<organism evidence="1 2">
    <name type="scientific">Scutellospora calospora</name>
    <dbReference type="NCBI Taxonomy" id="85575"/>
    <lineage>
        <taxon>Eukaryota</taxon>
        <taxon>Fungi</taxon>
        <taxon>Fungi incertae sedis</taxon>
        <taxon>Mucoromycota</taxon>
        <taxon>Glomeromycotina</taxon>
        <taxon>Glomeromycetes</taxon>
        <taxon>Diversisporales</taxon>
        <taxon>Gigasporaceae</taxon>
        <taxon>Scutellospora</taxon>
    </lineage>
</organism>
<accession>A0ACA9LMC2</accession>
<keyword evidence="2" id="KW-1185">Reference proteome</keyword>
<gene>
    <name evidence="1" type="ORF">SCALOS_LOCUS4492</name>
</gene>
<sequence>MLDIEGNSSNLVELANTSFAKSANLFRPQVLVYSLVTIEKSLSVDEVLVTDEGLTFNEATTKDGLTVGEVIADNEDFLFLVLFSNLATKVLAILIDLLASRGVLFSQGTFIGIFVSNNDF</sequence>
<evidence type="ECO:0000313" key="2">
    <source>
        <dbReference type="Proteomes" id="UP000789860"/>
    </source>
</evidence>
<name>A0ACA9LMC2_9GLOM</name>